<feature type="transmembrane region" description="Helical" evidence="7">
    <location>
        <begin position="43"/>
        <end position="64"/>
    </location>
</feature>
<dbReference type="OMA" id="NPFTGWH"/>
<dbReference type="PANTHER" id="PTHR10778:SF4">
    <property type="entry name" value="NUCLEOTIDE SUGAR TRANSPORTER SLC35B4"/>
    <property type="match status" value="1"/>
</dbReference>
<dbReference type="STRING" id="56484.A0A1Y2EW35"/>
<dbReference type="EMBL" id="MCFI01000025">
    <property type="protein sequence ID" value="ORY75717.1"/>
    <property type="molecule type" value="Genomic_DNA"/>
</dbReference>
<keyword evidence="6 7" id="KW-0472">Membrane</keyword>
<feature type="transmembrane region" description="Helical" evidence="7">
    <location>
        <begin position="208"/>
        <end position="226"/>
    </location>
</feature>
<evidence type="ECO:0000256" key="6">
    <source>
        <dbReference type="ARBA" id="ARBA00023136"/>
    </source>
</evidence>
<dbReference type="InterPro" id="IPR013657">
    <property type="entry name" value="SCL35B1-4/HUT1"/>
</dbReference>
<keyword evidence="9" id="KW-1185">Reference proteome</keyword>
<dbReference type="GO" id="GO:0005464">
    <property type="term" value="F:UDP-xylose transmembrane transporter activity"/>
    <property type="evidence" value="ECO:0007669"/>
    <property type="project" value="TreeGrafter"/>
</dbReference>
<dbReference type="Pfam" id="PF08449">
    <property type="entry name" value="UAA"/>
    <property type="match status" value="1"/>
</dbReference>
<protein>
    <submittedName>
        <fullName evidence="8">UDP-N-acetylglucosamine transporter yea4</fullName>
    </submittedName>
</protein>
<comment type="caution">
    <text evidence="8">The sequence shown here is derived from an EMBL/GenBank/DDBJ whole genome shotgun (WGS) entry which is preliminary data.</text>
</comment>
<reference evidence="8 9" key="1">
    <citation type="submission" date="2016-07" db="EMBL/GenBank/DDBJ databases">
        <title>Pervasive Adenine N6-methylation of Active Genes in Fungi.</title>
        <authorList>
            <consortium name="DOE Joint Genome Institute"/>
            <person name="Mondo S.J."/>
            <person name="Dannebaum R.O."/>
            <person name="Kuo R.C."/>
            <person name="Labutti K."/>
            <person name="Haridas S."/>
            <person name="Kuo A."/>
            <person name="Salamov A."/>
            <person name="Ahrendt S.R."/>
            <person name="Lipzen A."/>
            <person name="Sullivan W."/>
            <person name="Andreopoulos W.B."/>
            <person name="Clum A."/>
            <person name="Lindquist E."/>
            <person name="Daum C."/>
            <person name="Ramamoorthy G.K."/>
            <person name="Gryganskyi A."/>
            <person name="Culley D."/>
            <person name="Magnuson J.K."/>
            <person name="James T.Y."/>
            <person name="O'Malley M.A."/>
            <person name="Stajich J.E."/>
            <person name="Spatafora J.W."/>
            <person name="Visel A."/>
            <person name="Grigoriev I.V."/>
        </authorList>
    </citation>
    <scope>NUCLEOTIDE SEQUENCE [LARGE SCALE GENOMIC DNA]</scope>
    <source>
        <strain evidence="8 9">12-1054</strain>
    </source>
</reference>
<feature type="transmembrane region" description="Helical" evidence="7">
    <location>
        <begin position="108"/>
        <end position="130"/>
    </location>
</feature>
<dbReference type="OrthoDB" id="999962at2759"/>
<evidence type="ECO:0000256" key="3">
    <source>
        <dbReference type="ARBA" id="ARBA00022597"/>
    </source>
</evidence>
<evidence type="ECO:0000313" key="8">
    <source>
        <dbReference type="EMBL" id="ORY75717.1"/>
    </source>
</evidence>
<proteinExistence type="predicted"/>
<evidence type="ECO:0000256" key="4">
    <source>
        <dbReference type="ARBA" id="ARBA00022692"/>
    </source>
</evidence>
<evidence type="ECO:0000256" key="7">
    <source>
        <dbReference type="SAM" id="Phobius"/>
    </source>
</evidence>
<evidence type="ECO:0000256" key="2">
    <source>
        <dbReference type="ARBA" id="ARBA00022448"/>
    </source>
</evidence>
<name>A0A1Y2EW35_PROLT</name>
<dbReference type="InterPro" id="IPR037185">
    <property type="entry name" value="EmrE-like"/>
</dbReference>
<feature type="transmembrane region" description="Helical" evidence="7">
    <location>
        <begin position="296"/>
        <end position="323"/>
    </location>
</feature>
<dbReference type="GeneID" id="63786708"/>
<feature type="transmembrane region" description="Helical" evidence="7">
    <location>
        <begin position="142"/>
        <end position="160"/>
    </location>
</feature>
<keyword evidence="4 7" id="KW-0812">Transmembrane</keyword>
<dbReference type="SUPFAM" id="SSF103481">
    <property type="entry name" value="Multidrug resistance efflux transporter EmrE"/>
    <property type="match status" value="1"/>
</dbReference>
<feature type="transmembrane region" description="Helical" evidence="7">
    <location>
        <begin position="257"/>
        <end position="275"/>
    </location>
</feature>
<evidence type="ECO:0000313" key="9">
    <source>
        <dbReference type="Proteomes" id="UP000193685"/>
    </source>
</evidence>
<sequence>MFNVSPAIMAMASWGLVTPLLLIFGGCCSNVYTLEAITHRTSAAGSVITFAQFFGIVIGSFGMFSSSAIGRQALWNRKVPLWDYLKIVICHFSVSWLNNMVLDFHISVPVFIIMRSGGSVVTMLLGWLFYDRQYTQRQISAVALLTLGVVVSTAASRNNASSASDPEMSGRFMIGIALMVLAQFVASMMGLFLERAFRKHGASWQESLFWTHILALPFFLPLLGQVNRQFHILLKSEPFFKLADGHVEPSLLNPPSLVVHLVLNVITQLICISGVNRLASHSTALSVSIVLNLRKFISLVLSFCVFGHHIDPGIVLGAALVFLG</sequence>
<keyword evidence="5 7" id="KW-1133">Transmembrane helix</keyword>
<dbReference type="NCBIfam" id="TIGR00803">
    <property type="entry name" value="nst"/>
    <property type="match status" value="1"/>
</dbReference>
<keyword evidence="3" id="KW-0762">Sugar transport</keyword>
<evidence type="ECO:0000256" key="1">
    <source>
        <dbReference type="ARBA" id="ARBA00004127"/>
    </source>
</evidence>
<dbReference type="GO" id="GO:0005462">
    <property type="term" value="F:UDP-N-acetylglucosamine transmembrane transporter activity"/>
    <property type="evidence" value="ECO:0007669"/>
    <property type="project" value="TreeGrafter"/>
</dbReference>
<feature type="transmembrane region" description="Helical" evidence="7">
    <location>
        <begin position="172"/>
        <end position="196"/>
    </location>
</feature>
<dbReference type="RefSeq" id="XP_040722365.1">
    <property type="nucleotide sequence ID" value="XM_040870109.1"/>
</dbReference>
<dbReference type="GO" id="GO:0000139">
    <property type="term" value="C:Golgi membrane"/>
    <property type="evidence" value="ECO:0007669"/>
    <property type="project" value="TreeGrafter"/>
</dbReference>
<evidence type="ECO:0000256" key="5">
    <source>
        <dbReference type="ARBA" id="ARBA00022989"/>
    </source>
</evidence>
<dbReference type="PANTHER" id="PTHR10778">
    <property type="entry name" value="SOLUTE CARRIER FAMILY 35 MEMBER B"/>
    <property type="match status" value="1"/>
</dbReference>
<dbReference type="AlphaFoldDB" id="A0A1Y2EW35"/>
<comment type="subcellular location">
    <subcellularLocation>
        <location evidence="1">Endomembrane system</location>
        <topology evidence="1">Multi-pass membrane protein</topology>
    </subcellularLocation>
</comment>
<accession>A0A1Y2EW35</accession>
<dbReference type="Proteomes" id="UP000193685">
    <property type="component" value="Unassembled WGS sequence"/>
</dbReference>
<gene>
    <name evidence="8" type="ORF">BCR37DRAFT_383788</name>
</gene>
<feature type="non-terminal residue" evidence="8">
    <location>
        <position position="324"/>
    </location>
</feature>
<organism evidence="8 9">
    <name type="scientific">Protomyces lactucae-debilis</name>
    <dbReference type="NCBI Taxonomy" id="2754530"/>
    <lineage>
        <taxon>Eukaryota</taxon>
        <taxon>Fungi</taxon>
        <taxon>Dikarya</taxon>
        <taxon>Ascomycota</taxon>
        <taxon>Taphrinomycotina</taxon>
        <taxon>Taphrinomycetes</taxon>
        <taxon>Taphrinales</taxon>
        <taxon>Protomycetaceae</taxon>
        <taxon>Protomyces</taxon>
    </lineage>
</organism>
<dbReference type="GO" id="GO:0005789">
    <property type="term" value="C:endoplasmic reticulum membrane"/>
    <property type="evidence" value="ECO:0007669"/>
    <property type="project" value="TreeGrafter"/>
</dbReference>
<keyword evidence="2" id="KW-0813">Transport</keyword>